<dbReference type="AlphaFoldDB" id="W7YH73"/>
<dbReference type="Gene3D" id="2.160.20.10">
    <property type="entry name" value="Single-stranded right-handed beta-helix, Pectin lyase-like"/>
    <property type="match status" value="1"/>
</dbReference>
<feature type="signal peptide" evidence="1">
    <location>
        <begin position="1"/>
        <end position="22"/>
    </location>
</feature>
<dbReference type="EMBL" id="BAMD01000030">
    <property type="protein sequence ID" value="GAF03766.1"/>
    <property type="molecule type" value="Genomic_DNA"/>
</dbReference>
<dbReference type="OrthoDB" id="691503at2"/>
<dbReference type="InterPro" id="IPR011050">
    <property type="entry name" value="Pectin_lyase_fold/virulence"/>
</dbReference>
<protein>
    <recommendedName>
        <fullName evidence="2">DUF5123 domain-containing protein</fullName>
    </recommendedName>
</protein>
<sequence>MTKILKYTGVLAGFIAMLVFSACDDDISPVVEELDFDRVFTPLELEAKISNQTTVAFDWGFNKGIDSYVLEISDDSLMFANIIHSVSLSPEQTPYVYELPAGDSQYSVRIKGVSGEADDSKWATLAFKSLPENLFANYDVEMTGIGAITLHWKSGKEVSSVVFSSASGDVPYTVTDDEIAAGLKSFVDLPNAVYRIKLMNNDKVRGAIDYVLEGDVLLDEGADIPSAIAAASAGDVILLQAGVSYGFVGDYMIDKSIKIKGLDGKMPVLYTTDGDRMFYIGASMSPADSMVFENLYMSGFVNHDASQGQIRGVFDMEGEACHIGSVKFQGCKLYDMGRQIMRLRGGADQTVGAFVLDDCIIHNLGKSSGSYGVLCGTGTNTNVTHVQISNSTIDSLACHFIRYDKPTACESIIVENCTFNKAPYKSGRYFMDIRDAVISNGVEINNCILGNTSYGDEASIYGVRKSDDIVLSVNDSYVCTDFVNSSYSIVDMCNSLGMSSMDLWSDPDNGDFSFVTDIVAAGDPRWR</sequence>
<evidence type="ECO:0000259" key="2">
    <source>
        <dbReference type="Pfam" id="PF17161"/>
    </source>
</evidence>
<keyword evidence="1" id="KW-0732">Signal</keyword>
<feature type="chain" id="PRO_5004907321" description="DUF5123 domain-containing protein" evidence="1">
    <location>
        <begin position="23"/>
        <end position="527"/>
    </location>
</feature>
<evidence type="ECO:0000256" key="1">
    <source>
        <dbReference type="SAM" id="SignalP"/>
    </source>
</evidence>
<reference evidence="3 4" key="1">
    <citation type="journal article" date="2014" name="Genome Announc.">
        <title>Draft Genome Sequence of Cytophaga fermentans JCM 21142T, a Facultative Anaerobe Isolated from Marine Mud.</title>
        <authorList>
            <person name="Starns D."/>
            <person name="Oshima K."/>
            <person name="Suda W."/>
            <person name="Iino T."/>
            <person name="Yuki M."/>
            <person name="Inoue J."/>
            <person name="Kitamura K."/>
            <person name="Iida T."/>
            <person name="Darby A."/>
            <person name="Hattori M."/>
            <person name="Ohkuma M."/>
        </authorList>
    </citation>
    <scope>NUCLEOTIDE SEQUENCE [LARGE SCALE GENOMIC DNA]</scope>
    <source>
        <strain evidence="3 4">JCM 21142</strain>
    </source>
</reference>
<gene>
    <name evidence="3" type="ORF">JCM21142_62447</name>
</gene>
<evidence type="ECO:0000313" key="3">
    <source>
        <dbReference type="EMBL" id="GAF03766.1"/>
    </source>
</evidence>
<dbReference type="InterPro" id="IPR012334">
    <property type="entry name" value="Pectin_lyas_fold"/>
</dbReference>
<organism evidence="3 4">
    <name type="scientific">Saccharicrinis fermentans DSM 9555 = JCM 21142</name>
    <dbReference type="NCBI Taxonomy" id="869213"/>
    <lineage>
        <taxon>Bacteria</taxon>
        <taxon>Pseudomonadati</taxon>
        <taxon>Bacteroidota</taxon>
        <taxon>Bacteroidia</taxon>
        <taxon>Marinilabiliales</taxon>
        <taxon>Marinilabiliaceae</taxon>
        <taxon>Saccharicrinis</taxon>
    </lineage>
</organism>
<evidence type="ECO:0000313" key="4">
    <source>
        <dbReference type="Proteomes" id="UP000019402"/>
    </source>
</evidence>
<keyword evidence="4" id="KW-1185">Reference proteome</keyword>
<proteinExistence type="predicted"/>
<feature type="domain" description="DUF5123" evidence="2">
    <location>
        <begin position="412"/>
        <end position="526"/>
    </location>
</feature>
<dbReference type="SUPFAM" id="SSF51126">
    <property type="entry name" value="Pectin lyase-like"/>
    <property type="match status" value="1"/>
</dbReference>
<dbReference type="Pfam" id="PF17161">
    <property type="entry name" value="DUF5123"/>
    <property type="match status" value="1"/>
</dbReference>
<dbReference type="InterPro" id="IPR033427">
    <property type="entry name" value="DUF5123"/>
</dbReference>
<dbReference type="PROSITE" id="PS51257">
    <property type="entry name" value="PROKAR_LIPOPROTEIN"/>
    <property type="match status" value="1"/>
</dbReference>
<name>W7YH73_9BACT</name>
<dbReference type="STRING" id="869213.GCA_000517085_04735"/>
<dbReference type="RefSeq" id="WP_161636270.1">
    <property type="nucleotide sequence ID" value="NZ_BAMD01000030.1"/>
</dbReference>
<dbReference type="Proteomes" id="UP000019402">
    <property type="component" value="Unassembled WGS sequence"/>
</dbReference>
<dbReference type="eggNOG" id="ENOG502Z7QF">
    <property type="taxonomic scope" value="Bacteria"/>
</dbReference>
<comment type="caution">
    <text evidence="3">The sequence shown here is derived from an EMBL/GenBank/DDBJ whole genome shotgun (WGS) entry which is preliminary data.</text>
</comment>
<accession>W7YH73</accession>